<keyword evidence="1" id="KW-0812">Transmembrane</keyword>
<keyword evidence="3" id="KW-1185">Reference proteome</keyword>
<accession>A0A543J4U8</accession>
<feature type="transmembrane region" description="Helical" evidence="1">
    <location>
        <begin position="103"/>
        <end position="123"/>
    </location>
</feature>
<dbReference type="EMBL" id="VFPP01000001">
    <property type="protein sequence ID" value="TQM77857.1"/>
    <property type="molecule type" value="Genomic_DNA"/>
</dbReference>
<proteinExistence type="predicted"/>
<dbReference type="RefSeq" id="WP_141974686.1">
    <property type="nucleotide sequence ID" value="NZ_VFPP01000001.1"/>
</dbReference>
<dbReference type="AlphaFoldDB" id="A0A543J4U8"/>
<reference evidence="2 3" key="1">
    <citation type="submission" date="2019-06" db="EMBL/GenBank/DDBJ databases">
        <title>Sequencing the genomes of 1000 actinobacteria strains.</title>
        <authorList>
            <person name="Klenk H.-P."/>
        </authorList>
    </citation>
    <scope>NUCLEOTIDE SEQUENCE [LARGE SCALE GENOMIC DNA]</scope>
    <source>
        <strain evidence="2 3">DSM 45456</strain>
    </source>
</reference>
<organism evidence="2 3">
    <name type="scientific">Saccharothrix saharensis</name>
    <dbReference type="NCBI Taxonomy" id="571190"/>
    <lineage>
        <taxon>Bacteria</taxon>
        <taxon>Bacillati</taxon>
        <taxon>Actinomycetota</taxon>
        <taxon>Actinomycetes</taxon>
        <taxon>Pseudonocardiales</taxon>
        <taxon>Pseudonocardiaceae</taxon>
        <taxon>Saccharothrix</taxon>
    </lineage>
</organism>
<dbReference type="InterPro" id="IPR045770">
    <property type="entry name" value="DUF6223"/>
</dbReference>
<evidence type="ECO:0000313" key="3">
    <source>
        <dbReference type="Proteomes" id="UP000316628"/>
    </source>
</evidence>
<evidence type="ECO:0000256" key="1">
    <source>
        <dbReference type="SAM" id="Phobius"/>
    </source>
</evidence>
<dbReference type="Proteomes" id="UP000316628">
    <property type="component" value="Unassembled WGS sequence"/>
</dbReference>
<gene>
    <name evidence="2" type="ORF">FHX81_0102</name>
</gene>
<evidence type="ECO:0000313" key="2">
    <source>
        <dbReference type="EMBL" id="TQM77857.1"/>
    </source>
</evidence>
<feature type="transmembrane region" description="Helical" evidence="1">
    <location>
        <begin position="37"/>
        <end position="57"/>
    </location>
</feature>
<sequence>MSVVLTFTAAAGQVCSTAAECANQGVDNFVGTPKRVWAGVAALVSLVGVVAGASAWVRSARRGGHRGTRGAVVALAAGLLGGVNGAVDLAVADGGPGSGNGVVGAAAAAVLGVVAVVLGLLVLTRSRRPEPVG</sequence>
<comment type="caution">
    <text evidence="2">The sequence shown here is derived from an EMBL/GenBank/DDBJ whole genome shotgun (WGS) entry which is preliminary data.</text>
</comment>
<dbReference type="OrthoDB" id="3541686at2"/>
<name>A0A543J4U8_9PSEU</name>
<feature type="transmembrane region" description="Helical" evidence="1">
    <location>
        <begin position="69"/>
        <end position="91"/>
    </location>
</feature>
<dbReference type="Pfam" id="PF19733">
    <property type="entry name" value="DUF6223"/>
    <property type="match status" value="1"/>
</dbReference>
<protein>
    <submittedName>
        <fullName evidence="2">Uncharacterized protein</fullName>
    </submittedName>
</protein>
<keyword evidence="1" id="KW-0472">Membrane</keyword>
<keyword evidence="1" id="KW-1133">Transmembrane helix</keyword>